<protein>
    <submittedName>
        <fullName evidence="2">Uncharacterized protein</fullName>
    </submittedName>
</protein>
<evidence type="ECO:0000313" key="2">
    <source>
        <dbReference type="EMBL" id="MEB3509038.1"/>
    </source>
</evidence>
<comment type="caution">
    <text evidence="2">The sequence shown here is derived from an EMBL/GenBank/DDBJ whole genome shotgun (WGS) entry which is preliminary data.</text>
</comment>
<evidence type="ECO:0000313" key="3">
    <source>
        <dbReference type="Proteomes" id="UP001348098"/>
    </source>
</evidence>
<dbReference type="RefSeq" id="WP_195079711.1">
    <property type="nucleotide sequence ID" value="NZ_JAYESH010000011.1"/>
</dbReference>
<proteinExistence type="predicted"/>
<accession>A0ABU6ANK7</accession>
<feature type="signal peptide" evidence="1">
    <location>
        <begin position="1"/>
        <end position="22"/>
    </location>
</feature>
<gene>
    <name evidence="2" type="ORF">U3653_03285</name>
</gene>
<sequence length="67" mass="6659">MKKLVAVTAVIAGLVAPVGSAAAEPVSTPVAATPAAAPVGSWSEDLFCAVIEFLKGGWAGRPTDCSF</sequence>
<reference evidence="2 3" key="1">
    <citation type="submission" date="2023-12" db="EMBL/GenBank/DDBJ databases">
        <title>novel species in genus Nocarida.</title>
        <authorList>
            <person name="Li Z."/>
        </authorList>
    </citation>
    <scope>NUCLEOTIDE SEQUENCE [LARGE SCALE GENOMIC DNA]</scope>
    <source>
        <strain evidence="2 3">CDC186</strain>
    </source>
</reference>
<evidence type="ECO:0000256" key="1">
    <source>
        <dbReference type="SAM" id="SignalP"/>
    </source>
</evidence>
<feature type="chain" id="PRO_5046826671" evidence="1">
    <location>
        <begin position="23"/>
        <end position="67"/>
    </location>
</feature>
<organism evidence="2 3">
    <name type="scientific">Nocardia implantans</name>
    <dbReference type="NCBI Taxonomy" id="3108168"/>
    <lineage>
        <taxon>Bacteria</taxon>
        <taxon>Bacillati</taxon>
        <taxon>Actinomycetota</taxon>
        <taxon>Actinomycetes</taxon>
        <taxon>Mycobacteriales</taxon>
        <taxon>Nocardiaceae</taxon>
        <taxon>Nocardia</taxon>
    </lineage>
</organism>
<dbReference type="Proteomes" id="UP001348098">
    <property type="component" value="Unassembled WGS sequence"/>
</dbReference>
<name>A0ABU6ANK7_9NOCA</name>
<dbReference type="EMBL" id="JAYKYQ010000001">
    <property type="protein sequence ID" value="MEB3509038.1"/>
    <property type="molecule type" value="Genomic_DNA"/>
</dbReference>
<keyword evidence="1" id="KW-0732">Signal</keyword>
<keyword evidence="3" id="KW-1185">Reference proteome</keyword>